<dbReference type="AlphaFoldDB" id="A9BBL0"/>
<sequence>MNLNTTFKNKRVVVTGHTGFKGSWLSIWLLSLGAKVYGIALDPPSLPSLFDEALMSERVVDNRINIKDTNKVIEIIDEVKPDFLFHLAAQPLVRESYLDPVETWHTNVLGTVNVLNALRVVNHRCTAIIITSDKCYDNQEWLWGYRESDKLGGGDPYSASKGSAELAFSSFYRSYFHDNNSKVTIASARAGNVIGGGDWANNRIVPDCIRAWTQEREVSIRAPYSTRPWQHVLEPLSGYLCLAQQLTSESLLNGESFNFGPTSSLNYSVLDVVNELAKGWSYNLLDIEEKSESKANESALLKLNCDKALAQLSWQSTLNFESTLLYTSSWYLDYYSESKSIDPYELCLKQINSYSAEAKLTGNKWI</sequence>
<reference evidence="2 3" key="1">
    <citation type="journal article" date="2007" name="PLoS Genet.">
        <title>Patterns and implications of gene gain and loss in the evolution of Prochlorococcus.</title>
        <authorList>
            <person name="Kettler G.C."/>
            <person name="Martiny A.C."/>
            <person name="Huang K."/>
            <person name="Zucker J."/>
            <person name="Coleman M.L."/>
            <person name="Rodrigue S."/>
            <person name="Chen F."/>
            <person name="Lapidus A."/>
            <person name="Ferriera S."/>
            <person name="Johnson J."/>
            <person name="Steglich C."/>
            <person name="Church G.M."/>
            <person name="Richardson P."/>
            <person name="Chisholm S.W."/>
        </authorList>
    </citation>
    <scope>NUCLEOTIDE SEQUENCE [LARGE SCALE GENOMIC DNA]</scope>
    <source>
        <strain evidence="3">MIT 9211</strain>
    </source>
</reference>
<proteinExistence type="predicted"/>
<accession>A9BBL0</accession>
<name>A9BBL0_PROM4</name>
<gene>
    <name evidence="2" type="primary">rfbG</name>
    <name evidence="2" type="ordered locus">P9211_12911</name>
</gene>
<organism evidence="2 3">
    <name type="scientific">Prochlorococcus marinus (strain MIT 9211)</name>
    <dbReference type="NCBI Taxonomy" id="93059"/>
    <lineage>
        <taxon>Bacteria</taxon>
        <taxon>Bacillati</taxon>
        <taxon>Cyanobacteriota</taxon>
        <taxon>Cyanophyceae</taxon>
        <taxon>Synechococcales</taxon>
        <taxon>Prochlorococcaceae</taxon>
        <taxon>Prochlorococcus</taxon>
    </lineage>
</organism>
<dbReference type="STRING" id="93059.P9211_12911"/>
<dbReference type="InterPro" id="IPR016040">
    <property type="entry name" value="NAD(P)-bd_dom"/>
</dbReference>
<feature type="domain" description="NAD(P)-binding" evidence="1">
    <location>
        <begin position="14"/>
        <end position="323"/>
    </location>
</feature>
<keyword evidence="3" id="KW-1185">Reference proteome</keyword>
<evidence type="ECO:0000259" key="1">
    <source>
        <dbReference type="Pfam" id="PF16363"/>
    </source>
</evidence>
<keyword evidence="2" id="KW-0456">Lyase</keyword>
<dbReference type="RefSeq" id="WP_012195843.1">
    <property type="nucleotide sequence ID" value="NC_009976.1"/>
</dbReference>
<evidence type="ECO:0000313" key="3">
    <source>
        <dbReference type="Proteomes" id="UP000000788"/>
    </source>
</evidence>
<dbReference type="GO" id="GO:0047733">
    <property type="term" value="F:CDP-glucose 4,6-dehydratase activity"/>
    <property type="evidence" value="ECO:0007669"/>
    <property type="project" value="UniProtKB-EC"/>
</dbReference>
<evidence type="ECO:0000313" key="2">
    <source>
        <dbReference type="EMBL" id="ABX09222.1"/>
    </source>
</evidence>
<dbReference type="Pfam" id="PF16363">
    <property type="entry name" value="GDP_Man_Dehyd"/>
    <property type="match status" value="1"/>
</dbReference>
<dbReference type="SUPFAM" id="SSF51735">
    <property type="entry name" value="NAD(P)-binding Rossmann-fold domains"/>
    <property type="match status" value="1"/>
</dbReference>
<dbReference type="Gene3D" id="3.90.25.10">
    <property type="entry name" value="UDP-galactose 4-epimerase, domain 1"/>
    <property type="match status" value="1"/>
</dbReference>
<dbReference type="eggNOG" id="COG0451">
    <property type="taxonomic scope" value="Bacteria"/>
</dbReference>
<dbReference type="Proteomes" id="UP000000788">
    <property type="component" value="Chromosome"/>
</dbReference>
<dbReference type="PANTHER" id="PTHR43000">
    <property type="entry name" value="DTDP-D-GLUCOSE 4,6-DEHYDRATASE-RELATED"/>
    <property type="match status" value="1"/>
</dbReference>
<dbReference type="EMBL" id="CP000878">
    <property type="protein sequence ID" value="ABX09222.1"/>
    <property type="molecule type" value="Genomic_DNA"/>
</dbReference>
<dbReference type="EC" id="4.2.1.45" evidence="2"/>
<dbReference type="OrthoDB" id="9771073at2"/>
<dbReference type="InterPro" id="IPR013445">
    <property type="entry name" value="CDP_4_6_deHydtase"/>
</dbReference>
<dbReference type="KEGG" id="pmj:P9211_12911"/>
<dbReference type="InterPro" id="IPR036291">
    <property type="entry name" value="NAD(P)-bd_dom_sf"/>
</dbReference>
<dbReference type="HOGENOM" id="CLU_007383_1_7_3"/>
<dbReference type="Gene3D" id="3.40.50.720">
    <property type="entry name" value="NAD(P)-binding Rossmann-like Domain"/>
    <property type="match status" value="1"/>
</dbReference>
<protein>
    <submittedName>
        <fullName evidence="2">CDP-glucose 4,6-dehydratase</fullName>
        <ecNumber evidence="2">4.2.1.45</ecNumber>
    </submittedName>
</protein>
<dbReference type="NCBIfam" id="TIGR02622">
    <property type="entry name" value="CDP_4_6_dhtase"/>
    <property type="match status" value="1"/>
</dbReference>